<dbReference type="InterPro" id="IPR039426">
    <property type="entry name" value="TonB-dep_rcpt-like"/>
</dbReference>
<dbReference type="AlphaFoldDB" id="E8X3T4"/>
<dbReference type="GO" id="GO:0015344">
    <property type="term" value="F:siderophore uptake transmembrane transporter activity"/>
    <property type="evidence" value="ECO:0007669"/>
    <property type="project" value="TreeGrafter"/>
</dbReference>
<dbReference type="EMBL" id="CP002480">
    <property type="protein sequence ID" value="ADW69362.1"/>
    <property type="molecule type" value="Genomic_DNA"/>
</dbReference>
<dbReference type="KEGG" id="acm:AciX9_2325"/>
<dbReference type="Pfam" id="PF07715">
    <property type="entry name" value="Plug"/>
    <property type="match status" value="1"/>
</dbReference>
<dbReference type="PROSITE" id="PS52016">
    <property type="entry name" value="TONB_DEPENDENT_REC_3"/>
    <property type="match status" value="1"/>
</dbReference>
<evidence type="ECO:0000256" key="11">
    <source>
        <dbReference type="RuleBase" id="RU003357"/>
    </source>
</evidence>
<feature type="chain" id="PRO_5003230205" evidence="12">
    <location>
        <begin position="18"/>
        <end position="614"/>
    </location>
</feature>
<keyword evidence="9 10" id="KW-0998">Cell outer membrane</keyword>
<dbReference type="Gene3D" id="2.170.130.10">
    <property type="entry name" value="TonB-dependent receptor, plug domain"/>
    <property type="match status" value="1"/>
</dbReference>
<dbReference type="eggNOG" id="COG4206">
    <property type="taxonomic scope" value="Bacteria"/>
</dbReference>
<dbReference type="PANTHER" id="PTHR30069">
    <property type="entry name" value="TONB-DEPENDENT OUTER MEMBRANE RECEPTOR"/>
    <property type="match status" value="1"/>
</dbReference>
<feature type="domain" description="TonB-dependent receptor-like beta-barrel" evidence="13">
    <location>
        <begin position="242"/>
        <end position="590"/>
    </location>
</feature>
<keyword evidence="3 10" id="KW-1134">Transmembrane beta strand</keyword>
<feature type="signal peptide" evidence="12">
    <location>
        <begin position="1"/>
        <end position="17"/>
    </location>
</feature>
<evidence type="ECO:0000256" key="7">
    <source>
        <dbReference type="ARBA" id="ARBA00023136"/>
    </source>
</evidence>
<dbReference type="Gene3D" id="2.40.170.20">
    <property type="entry name" value="TonB-dependent receptor, beta-barrel domain"/>
    <property type="match status" value="1"/>
</dbReference>
<keyword evidence="6 11" id="KW-0798">TonB box</keyword>
<keyword evidence="5 12" id="KW-0732">Signal</keyword>
<comment type="similarity">
    <text evidence="10 11">Belongs to the TonB-dependent receptor family.</text>
</comment>
<evidence type="ECO:0000256" key="9">
    <source>
        <dbReference type="ARBA" id="ARBA00023237"/>
    </source>
</evidence>
<keyword evidence="8 15" id="KW-0675">Receptor</keyword>
<evidence type="ECO:0000256" key="10">
    <source>
        <dbReference type="PROSITE-ProRule" id="PRU01360"/>
    </source>
</evidence>
<keyword evidence="7 10" id="KW-0472">Membrane</keyword>
<evidence type="ECO:0000256" key="6">
    <source>
        <dbReference type="ARBA" id="ARBA00023077"/>
    </source>
</evidence>
<evidence type="ECO:0000259" key="14">
    <source>
        <dbReference type="Pfam" id="PF07715"/>
    </source>
</evidence>
<dbReference type="STRING" id="1198114.AciX9_2325"/>
<dbReference type="GO" id="GO:0044718">
    <property type="term" value="P:siderophore transmembrane transport"/>
    <property type="evidence" value="ECO:0007669"/>
    <property type="project" value="TreeGrafter"/>
</dbReference>
<evidence type="ECO:0000313" key="16">
    <source>
        <dbReference type="Proteomes" id="UP000000343"/>
    </source>
</evidence>
<evidence type="ECO:0000256" key="3">
    <source>
        <dbReference type="ARBA" id="ARBA00022452"/>
    </source>
</evidence>
<dbReference type="RefSeq" id="WP_013580678.1">
    <property type="nucleotide sequence ID" value="NC_015064.1"/>
</dbReference>
<evidence type="ECO:0000256" key="5">
    <source>
        <dbReference type="ARBA" id="ARBA00022729"/>
    </source>
</evidence>
<dbReference type="InterPro" id="IPR000531">
    <property type="entry name" value="Beta-barrel_TonB"/>
</dbReference>
<evidence type="ECO:0000256" key="4">
    <source>
        <dbReference type="ARBA" id="ARBA00022692"/>
    </source>
</evidence>
<dbReference type="Pfam" id="PF00593">
    <property type="entry name" value="TonB_dep_Rec_b-barrel"/>
    <property type="match status" value="1"/>
</dbReference>
<evidence type="ECO:0000256" key="1">
    <source>
        <dbReference type="ARBA" id="ARBA00004571"/>
    </source>
</evidence>
<dbReference type="OrthoDB" id="337377at2"/>
<dbReference type="SUPFAM" id="SSF56935">
    <property type="entry name" value="Porins"/>
    <property type="match status" value="1"/>
</dbReference>
<evidence type="ECO:0000259" key="13">
    <source>
        <dbReference type="Pfam" id="PF00593"/>
    </source>
</evidence>
<dbReference type="InterPro" id="IPR037066">
    <property type="entry name" value="Plug_dom_sf"/>
</dbReference>
<dbReference type="Proteomes" id="UP000000343">
    <property type="component" value="Chromosome"/>
</dbReference>
<keyword evidence="2 10" id="KW-0813">Transport</keyword>
<proteinExistence type="inferred from homology"/>
<dbReference type="GO" id="GO:0009279">
    <property type="term" value="C:cell outer membrane"/>
    <property type="evidence" value="ECO:0007669"/>
    <property type="project" value="UniProtKB-SubCell"/>
</dbReference>
<dbReference type="HOGENOM" id="CLU_008287_18_5_0"/>
<evidence type="ECO:0000256" key="8">
    <source>
        <dbReference type="ARBA" id="ARBA00023170"/>
    </source>
</evidence>
<evidence type="ECO:0000313" key="15">
    <source>
        <dbReference type="EMBL" id="ADW69362.1"/>
    </source>
</evidence>
<organism evidence="16">
    <name type="scientific">Granulicella tundricola (strain ATCC BAA-1859 / DSM 23138 / MP5ACTX9)</name>
    <dbReference type="NCBI Taxonomy" id="1198114"/>
    <lineage>
        <taxon>Bacteria</taxon>
        <taxon>Pseudomonadati</taxon>
        <taxon>Acidobacteriota</taxon>
        <taxon>Terriglobia</taxon>
        <taxon>Terriglobales</taxon>
        <taxon>Acidobacteriaceae</taxon>
        <taxon>Granulicella</taxon>
    </lineage>
</organism>
<keyword evidence="16" id="KW-1185">Reference proteome</keyword>
<evidence type="ECO:0000256" key="12">
    <source>
        <dbReference type="SAM" id="SignalP"/>
    </source>
</evidence>
<gene>
    <name evidence="15" type="ordered locus">AciX9_2325</name>
</gene>
<dbReference type="PANTHER" id="PTHR30069:SF29">
    <property type="entry name" value="HEMOGLOBIN AND HEMOGLOBIN-HAPTOGLOBIN-BINDING PROTEIN 1-RELATED"/>
    <property type="match status" value="1"/>
</dbReference>
<keyword evidence="4 10" id="KW-0812">Transmembrane</keyword>
<feature type="domain" description="TonB-dependent receptor plug" evidence="14">
    <location>
        <begin position="67"/>
        <end position="154"/>
    </location>
</feature>
<evidence type="ECO:0000256" key="2">
    <source>
        <dbReference type="ARBA" id="ARBA00022448"/>
    </source>
</evidence>
<name>E8X3T4_GRATM</name>
<protein>
    <submittedName>
        <fullName evidence="15">TonB-dependent receptor</fullName>
    </submittedName>
</protein>
<comment type="subcellular location">
    <subcellularLocation>
        <location evidence="1 10">Cell outer membrane</location>
        <topology evidence="1 10">Multi-pass membrane protein</topology>
    </subcellularLocation>
</comment>
<dbReference type="PaxDb" id="1198114-AciX9_2325"/>
<reference evidence="16" key="1">
    <citation type="submission" date="2011-01" db="EMBL/GenBank/DDBJ databases">
        <title>Complete sequence of chromosome of Acidobacterium sp. MP5ACTX9.</title>
        <authorList>
            <consortium name="US DOE Joint Genome Institute"/>
            <person name="Lucas S."/>
            <person name="Copeland A."/>
            <person name="Lapidus A."/>
            <person name="Cheng J.-F."/>
            <person name="Goodwin L."/>
            <person name="Pitluck S."/>
            <person name="Teshima H."/>
            <person name="Detter J.C."/>
            <person name="Han C."/>
            <person name="Tapia R."/>
            <person name="Land M."/>
            <person name="Hauser L."/>
            <person name="Kyrpides N."/>
            <person name="Ivanova N."/>
            <person name="Ovchinnikova G."/>
            <person name="Pagani I."/>
            <person name="Rawat S.R."/>
            <person name="Mannisto M."/>
            <person name="Haggblom M.M."/>
            <person name="Woyke T."/>
        </authorList>
    </citation>
    <scope>NUCLEOTIDE SEQUENCE [LARGE SCALE GENOMIC DNA]</scope>
    <source>
        <strain evidence="16">MP5ACTX9</strain>
    </source>
</reference>
<dbReference type="InterPro" id="IPR036942">
    <property type="entry name" value="Beta-barrel_TonB_sf"/>
</dbReference>
<dbReference type="InterPro" id="IPR012910">
    <property type="entry name" value="Plug_dom"/>
</dbReference>
<accession>E8X3T4</accession>
<sequence length="614" mass="67047">MRKPLLLLSVCATHAFAQSPVSTNPQQTALPSTEAAVNVTSAIQPMLLSGSDRSFVVLDPEATALLNDNVTDYLRMDASVNLQSRAGNGVQADLSIRGTTFEQSLVLLNGFRINDPETGHLNLDIPIPLEAISRVDVLHGSGSTFFGSDAIGGAINLITARPSRTSVTAKAGFGNYGSEEQHLQATYAASRFAGELAGSRDTSDGFMVDRGYHSNALSSETWFDLRPHPSSQSAPKDAWTTDLLFAASDRPYGANQFYGAYDSWERAKGWFASIQQQLGARTIGQFAYRRHSDLFVLLNDNPQYYRNNHLDGAWEGALRRTDDVRHDLSISYGLEADGDSIHSSNLGLHARNEEAGYVSVAYHPQGRFTAIAGAREEGLSGGRSVFSPSLAAGFSLTKTLRLRASAGHGFRLPTYTDLYYSDPASIGNPALKPETSWSYEGGLDWTPGGRYTFSATGFRLQQKNSIDYSKYTLAAPWQATNINDLNLTGAESSLHIRLPATQTLQLRYTAVQAAPPPPGLISEYAYNYAAQDANLLYTASFWKQWIAQTELGVIQRTGHTAYPLWDLSIARSSGRIKPYLRLMNLSGTGYEEIVGVRMQGRTVMGGLAYSWTRN</sequence>